<dbReference type="EMBL" id="RYYV01000003">
    <property type="protein sequence ID" value="RUL78377.1"/>
    <property type="molecule type" value="Genomic_DNA"/>
</dbReference>
<keyword evidence="9" id="KW-1185">Reference proteome</keyword>
<accession>A0A432MAA0</accession>
<feature type="transmembrane region" description="Helical" evidence="6">
    <location>
        <begin position="270"/>
        <end position="287"/>
    </location>
</feature>
<feature type="transmembrane region" description="Helical" evidence="6">
    <location>
        <begin position="108"/>
        <end position="127"/>
    </location>
</feature>
<evidence type="ECO:0000256" key="5">
    <source>
        <dbReference type="ARBA" id="ARBA00023136"/>
    </source>
</evidence>
<proteinExistence type="predicted"/>
<feature type="transmembrane region" description="Helical" evidence="6">
    <location>
        <begin position="221"/>
        <end position="241"/>
    </location>
</feature>
<keyword evidence="2" id="KW-1003">Cell membrane</keyword>
<dbReference type="AlphaFoldDB" id="A0A432MAA0"/>
<keyword evidence="3 6" id="KW-0812">Transmembrane</keyword>
<keyword evidence="5 6" id="KW-0472">Membrane</keyword>
<reference evidence="8 9" key="1">
    <citation type="submission" date="2018-12" db="EMBL/GenBank/DDBJ databases">
        <title>Dyella dinghuensis sp. nov. DHOA06 and Dyella choica sp. nov. 4M-K27, isolated from forest soil.</title>
        <authorList>
            <person name="Qiu L.-H."/>
            <person name="Gao Z.-H."/>
        </authorList>
    </citation>
    <scope>NUCLEOTIDE SEQUENCE [LARGE SCALE GENOMIC DNA]</scope>
    <source>
        <strain evidence="8 9">4M-K27</strain>
    </source>
</reference>
<sequence length="577" mass="64799">MTTVQPPGGAGLVLNSFHPREVIPARGQGMWKRHGWSMLWQATVTVGYLALYALIRPLSDAHWQLTAGLRLGLLLLLPYRYWLALVIADTAASAYQSYLDAPRFGVPWAIASSLPLIAFAMPVVWLCREKLALFPSRRLVNFPILLLCALLVSAIWSLVKQGAMVLAKSPGVEITPMILIYLFVGAYVALLTTIPWVVIAKLDYRPGTPWKRLRGFIQGSLALEAAGLLIPMQLILSWLAFHANEQKPVYCLFMFMPVAWLTLKHGWRAAVLGGTFVVACICVLMNYDTPDPMVLQVQAIIAFAITCLIAMGARISAMHQREERERIDVKRAMRLARQSLYVGEMRLRQASETLEHVNGELQLSQNRLLHRFQVMLPANESRMYSKQAATLRDKVQQIAATMHPIAWRRKDLPAALRENIGDVLNAAGIAYSYQIRGRGFGFGMHSSNLHTAIYRLACESVVYICTHMRCSHLRLTLRGVEIGDHRLVVLRVEGALGSSAFGALLFVEGERDRLAQKLGATRLELVELKDHANLFNGELHTRIKGDKLRLTFLLHDIPEMEQERLSTMPPPLRLWAH</sequence>
<dbReference type="Proteomes" id="UP000274358">
    <property type="component" value="Unassembled WGS sequence"/>
</dbReference>
<protein>
    <recommendedName>
        <fullName evidence="7">MASE1 domain-containing protein</fullName>
    </recommendedName>
</protein>
<evidence type="ECO:0000313" key="8">
    <source>
        <dbReference type="EMBL" id="RUL78377.1"/>
    </source>
</evidence>
<evidence type="ECO:0000256" key="1">
    <source>
        <dbReference type="ARBA" id="ARBA00004651"/>
    </source>
</evidence>
<evidence type="ECO:0000313" key="9">
    <source>
        <dbReference type="Proteomes" id="UP000274358"/>
    </source>
</evidence>
<dbReference type="InterPro" id="IPR007895">
    <property type="entry name" value="MASE1"/>
</dbReference>
<evidence type="ECO:0000256" key="2">
    <source>
        <dbReference type="ARBA" id="ARBA00022475"/>
    </source>
</evidence>
<evidence type="ECO:0000256" key="4">
    <source>
        <dbReference type="ARBA" id="ARBA00022989"/>
    </source>
</evidence>
<organism evidence="8 9">
    <name type="scientific">Dyella choica</name>
    <dbReference type="NCBI Taxonomy" id="1927959"/>
    <lineage>
        <taxon>Bacteria</taxon>
        <taxon>Pseudomonadati</taxon>
        <taxon>Pseudomonadota</taxon>
        <taxon>Gammaproteobacteria</taxon>
        <taxon>Lysobacterales</taxon>
        <taxon>Rhodanobacteraceae</taxon>
        <taxon>Dyella</taxon>
    </lineage>
</organism>
<comment type="subcellular location">
    <subcellularLocation>
        <location evidence="1">Cell membrane</location>
        <topology evidence="1">Multi-pass membrane protein</topology>
    </subcellularLocation>
</comment>
<feature type="domain" description="MASE1" evidence="7">
    <location>
        <begin position="51"/>
        <end position="316"/>
    </location>
</feature>
<evidence type="ECO:0000256" key="3">
    <source>
        <dbReference type="ARBA" id="ARBA00022692"/>
    </source>
</evidence>
<evidence type="ECO:0000256" key="6">
    <source>
        <dbReference type="SAM" id="Phobius"/>
    </source>
</evidence>
<evidence type="ECO:0000259" key="7">
    <source>
        <dbReference type="Pfam" id="PF05231"/>
    </source>
</evidence>
<dbReference type="Pfam" id="PF05231">
    <property type="entry name" value="MASE1"/>
    <property type="match status" value="1"/>
</dbReference>
<name>A0A432MAA0_9GAMM</name>
<feature type="transmembrane region" description="Helical" evidence="6">
    <location>
        <begin position="38"/>
        <end position="55"/>
    </location>
</feature>
<feature type="transmembrane region" description="Helical" evidence="6">
    <location>
        <begin position="67"/>
        <end position="88"/>
    </location>
</feature>
<feature type="transmembrane region" description="Helical" evidence="6">
    <location>
        <begin position="293"/>
        <end position="317"/>
    </location>
</feature>
<feature type="transmembrane region" description="Helical" evidence="6">
    <location>
        <begin position="178"/>
        <end position="200"/>
    </location>
</feature>
<keyword evidence="4 6" id="KW-1133">Transmembrane helix</keyword>
<feature type="transmembrane region" description="Helical" evidence="6">
    <location>
        <begin position="139"/>
        <end position="158"/>
    </location>
</feature>
<dbReference type="GO" id="GO:0005886">
    <property type="term" value="C:plasma membrane"/>
    <property type="evidence" value="ECO:0007669"/>
    <property type="project" value="UniProtKB-SubCell"/>
</dbReference>
<gene>
    <name evidence="8" type="ORF">EKH80_06025</name>
</gene>
<comment type="caution">
    <text evidence="8">The sequence shown here is derived from an EMBL/GenBank/DDBJ whole genome shotgun (WGS) entry which is preliminary data.</text>
</comment>